<evidence type="ECO:0000313" key="3">
    <source>
        <dbReference type="Proteomes" id="UP000240760"/>
    </source>
</evidence>
<gene>
    <name evidence="2" type="ORF">M440DRAFT_1005629</name>
</gene>
<proteinExistence type="predicted"/>
<reference evidence="2 3" key="1">
    <citation type="submission" date="2016-07" db="EMBL/GenBank/DDBJ databases">
        <title>Multiple horizontal gene transfer events from other fungi enriched the ability of initially mycotrophic Trichoderma (Ascomycota) to feed on dead plant biomass.</title>
        <authorList>
            <consortium name="DOE Joint Genome Institute"/>
            <person name="Aerts A."/>
            <person name="Atanasova L."/>
            <person name="Chenthamara K."/>
            <person name="Zhang J."/>
            <person name="Grujic M."/>
            <person name="Henrissat B."/>
            <person name="Kuo A."/>
            <person name="Salamov A."/>
            <person name="Lipzen A."/>
            <person name="Labutti K."/>
            <person name="Barry K."/>
            <person name="Miao Y."/>
            <person name="Rahimi M.J."/>
            <person name="Shen Q."/>
            <person name="Grigoriev I.V."/>
            <person name="Kubicek C.P."/>
            <person name="Druzhinina I.S."/>
        </authorList>
    </citation>
    <scope>NUCLEOTIDE SEQUENCE [LARGE SCALE GENOMIC DNA]</scope>
    <source>
        <strain evidence="2 3">ATCC 18648</strain>
    </source>
</reference>
<organism evidence="2 3">
    <name type="scientific">Trichoderma longibrachiatum ATCC 18648</name>
    <dbReference type="NCBI Taxonomy" id="983965"/>
    <lineage>
        <taxon>Eukaryota</taxon>
        <taxon>Fungi</taxon>
        <taxon>Dikarya</taxon>
        <taxon>Ascomycota</taxon>
        <taxon>Pezizomycotina</taxon>
        <taxon>Sordariomycetes</taxon>
        <taxon>Hypocreomycetidae</taxon>
        <taxon>Hypocreales</taxon>
        <taxon>Hypocreaceae</taxon>
        <taxon>Trichoderma</taxon>
    </lineage>
</organism>
<feature type="region of interest" description="Disordered" evidence="1">
    <location>
        <begin position="1"/>
        <end position="21"/>
    </location>
</feature>
<dbReference type="Proteomes" id="UP000240760">
    <property type="component" value="Unassembled WGS sequence"/>
</dbReference>
<name>A0A2T4CHH6_TRILO</name>
<evidence type="ECO:0000313" key="2">
    <source>
        <dbReference type="EMBL" id="PTB81031.1"/>
    </source>
</evidence>
<keyword evidence="3" id="KW-1185">Reference proteome</keyword>
<protein>
    <submittedName>
        <fullName evidence="2">Uncharacterized protein</fullName>
    </submittedName>
</protein>
<sequence length="153" mass="17250">MGIVNNGVQAAKARRKDNPRVPPHFLITMIDQPLHQQINSPLLVVSGTSVRQTKKTPRKRNQAGTEQWAVMQQVDGRQLMEFESRFAGDVAKRPVTSADSTDTEIHNDRTKARLRELSELPKPLSSELRINEQMASSLLSAYRRWIGDGFDGE</sequence>
<accession>A0A2T4CHH6</accession>
<evidence type="ECO:0000256" key="1">
    <source>
        <dbReference type="SAM" id="MobiDB-lite"/>
    </source>
</evidence>
<dbReference type="EMBL" id="KZ679126">
    <property type="protein sequence ID" value="PTB81031.1"/>
    <property type="molecule type" value="Genomic_DNA"/>
</dbReference>
<dbReference type="AlphaFoldDB" id="A0A2T4CHH6"/>